<evidence type="ECO:0000259" key="6">
    <source>
        <dbReference type="PROSITE" id="PS50006"/>
    </source>
</evidence>
<dbReference type="CDD" id="cd14498">
    <property type="entry name" value="DSP"/>
    <property type="match status" value="1"/>
</dbReference>
<name>A0ABP0UUK5_9BRYO</name>
<comment type="similarity">
    <text evidence="1">Belongs to the protein-tyrosine phosphatase family. Non-receptor class dual specificity subfamily.</text>
</comment>
<evidence type="ECO:0000256" key="3">
    <source>
        <dbReference type="ARBA" id="ARBA00022801"/>
    </source>
</evidence>
<feature type="domain" description="Tyrosine specific protein phosphatases" evidence="8">
    <location>
        <begin position="236"/>
        <end position="293"/>
    </location>
</feature>
<dbReference type="InterPro" id="IPR036873">
    <property type="entry name" value="Rhodanese-like_dom_sf"/>
</dbReference>
<dbReference type="InterPro" id="IPR000340">
    <property type="entry name" value="Dual-sp_phosphatase_cat-dom"/>
</dbReference>
<dbReference type="InterPro" id="IPR000253">
    <property type="entry name" value="FHA_dom"/>
</dbReference>
<dbReference type="EMBL" id="OZ019898">
    <property type="protein sequence ID" value="CAK9228906.1"/>
    <property type="molecule type" value="Genomic_DNA"/>
</dbReference>
<dbReference type="InterPro" id="IPR029021">
    <property type="entry name" value="Prot-tyrosine_phosphatase-like"/>
</dbReference>
<dbReference type="SUPFAM" id="SSF52799">
    <property type="entry name" value="(Phosphotyrosine protein) phosphatases II"/>
    <property type="match status" value="1"/>
</dbReference>
<feature type="region of interest" description="Disordered" evidence="5">
    <location>
        <begin position="74"/>
        <end position="121"/>
    </location>
</feature>
<evidence type="ECO:0000256" key="5">
    <source>
        <dbReference type="SAM" id="MobiDB-lite"/>
    </source>
</evidence>
<feature type="compositionally biased region" description="Polar residues" evidence="5">
    <location>
        <begin position="331"/>
        <end position="352"/>
    </location>
</feature>
<dbReference type="PROSITE" id="PS50054">
    <property type="entry name" value="TYR_PHOSPHATASE_DUAL"/>
    <property type="match status" value="1"/>
</dbReference>
<protein>
    <recommendedName>
        <fullName evidence="2">protein-tyrosine-phosphatase</fullName>
        <ecNumber evidence="2">3.1.3.48</ecNumber>
    </recommendedName>
</protein>
<evidence type="ECO:0000256" key="4">
    <source>
        <dbReference type="ARBA" id="ARBA00022912"/>
    </source>
</evidence>
<evidence type="ECO:0000259" key="7">
    <source>
        <dbReference type="PROSITE" id="PS50054"/>
    </source>
</evidence>
<evidence type="ECO:0000256" key="2">
    <source>
        <dbReference type="ARBA" id="ARBA00013064"/>
    </source>
</evidence>
<dbReference type="SUPFAM" id="SSF52821">
    <property type="entry name" value="Rhodanese/Cell cycle control phosphatase"/>
    <property type="match status" value="1"/>
</dbReference>
<sequence length="466" mass="51158">MAWRAFNALMGDTKLLVLDTRTARSYGERHIRGSVCVELSSNGRTLEKVAGPGPPTWSRNCWWGRNVLIVSPNYSRKSGKRGTSSSKSRRDDGEGGEDQEERERKKRRRNPQESADGAEEAEPVVKFLLKEGCVKSVKVLEVGDDDSKDAFSLFARQYPFLVTKSTKAASIPSYPAEIVPGFLYLGDLDHAKADNRLDDLNITHVVTIHTEPVTLKKRFVQLFFNLADEAGADIAQHFGPMFEFVEDARKAGAKVLVHCGAGASRSATLCAAYLMRVRGWNANQTLEFMKEQRKQVAPNEGFLAALSKYEDSLGAAAIRPHISAGNGTAAEETTVSPSRDTSSVPHLTTNEGSTHKASEQPWPPHLDVMKEGRVVGTVTLTDMKELVFGRAPTCDVVLDHASISRQHARISCGASRKVRIQDMGSAHGTFVNGKRLHNKERQQIHGGDVLKFGASTRSYILLGDVT</sequence>
<dbReference type="Proteomes" id="UP001497512">
    <property type="component" value="Chromosome 6"/>
</dbReference>
<dbReference type="Gene3D" id="2.60.200.20">
    <property type="match status" value="1"/>
</dbReference>
<evidence type="ECO:0000313" key="10">
    <source>
        <dbReference type="Proteomes" id="UP001497512"/>
    </source>
</evidence>
<organism evidence="9 10">
    <name type="scientific">Sphagnum troendelagicum</name>
    <dbReference type="NCBI Taxonomy" id="128251"/>
    <lineage>
        <taxon>Eukaryota</taxon>
        <taxon>Viridiplantae</taxon>
        <taxon>Streptophyta</taxon>
        <taxon>Embryophyta</taxon>
        <taxon>Bryophyta</taxon>
        <taxon>Sphagnophytina</taxon>
        <taxon>Sphagnopsida</taxon>
        <taxon>Sphagnales</taxon>
        <taxon>Sphagnaceae</taxon>
        <taxon>Sphagnum</taxon>
    </lineage>
</organism>
<dbReference type="InterPro" id="IPR000387">
    <property type="entry name" value="Tyr_Pase_dom"/>
</dbReference>
<dbReference type="SMART" id="SM00240">
    <property type="entry name" value="FHA"/>
    <property type="match status" value="1"/>
</dbReference>
<dbReference type="PROSITE" id="PS00383">
    <property type="entry name" value="TYR_PHOSPHATASE_1"/>
    <property type="match status" value="1"/>
</dbReference>
<dbReference type="EC" id="3.1.3.48" evidence="2"/>
<dbReference type="InterPro" id="IPR020422">
    <property type="entry name" value="TYR_PHOSPHATASE_DUAL_dom"/>
</dbReference>
<keyword evidence="3" id="KW-0378">Hydrolase</keyword>
<dbReference type="Pfam" id="PF00782">
    <property type="entry name" value="DSPc"/>
    <property type="match status" value="1"/>
</dbReference>
<evidence type="ECO:0000256" key="1">
    <source>
        <dbReference type="ARBA" id="ARBA00008601"/>
    </source>
</evidence>
<accession>A0ABP0UUK5</accession>
<feature type="region of interest" description="Disordered" evidence="5">
    <location>
        <begin position="324"/>
        <end position="364"/>
    </location>
</feature>
<evidence type="ECO:0000259" key="8">
    <source>
        <dbReference type="PROSITE" id="PS50056"/>
    </source>
</evidence>
<dbReference type="InterPro" id="IPR016130">
    <property type="entry name" value="Tyr_Pase_AS"/>
</dbReference>
<reference evidence="9" key="1">
    <citation type="submission" date="2024-02" db="EMBL/GenBank/DDBJ databases">
        <authorList>
            <consortium name="ELIXIR-Norway"/>
            <consortium name="Elixir Norway"/>
        </authorList>
    </citation>
    <scope>NUCLEOTIDE SEQUENCE</scope>
</reference>
<dbReference type="PROSITE" id="PS50056">
    <property type="entry name" value="TYR_PHOSPHATASE_2"/>
    <property type="match status" value="1"/>
</dbReference>
<dbReference type="PROSITE" id="PS50006">
    <property type="entry name" value="FHA_DOMAIN"/>
    <property type="match status" value="1"/>
</dbReference>
<gene>
    <name evidence="9" type="ORF">CSSPTR1EN2_LOCUS19467</name>
</gene>
<feature type="domain" description="FHA" evidence="6">
    <location>
        <begin position="386"/>
        <end position="436"/>
    </location>
</feature>
<dbReference type="PANTHER" id="PTHR10159">
    <property type="entry name" value="DUAL SPECIFICITY PROTEIN PHOSPHATASE"/>
    <property type="match status" value="1"/>
</dbReference>
<dbReference type="InterPro" id="IPR008984">
    <property type="entry name" value="SMAD_FHA_dom_sf"/>
</dbReference>
<dbReference type="SMART" id="SM00404">
    <property type="entry name" value="PTPc_motif"/>
    <property type="match status" value="1"/>
</dbReference>
<dbReference type="SUPFAM" id="SSF49879">
    <property type="entry name" value="SMAD/FHA domain"/>
    <property type="match status" value="1"/>
</dbReference>
<dbReference type="InterPro" id="IPR003595">
    <property type="entry name" value="Tyr_Pase_cat"/>
</dbReference>
<dbReference type="SMART" id="SM00195">
    <property type="entry name" value="DSPc"/>
    <property type="match status" value="1"/>
</dbReference>
<dbReference type="Pfam" id="PF00498">
    <property type="entry name" value="FHA"/>
    <property type="match status" value="1"/>
</dbReference>
<keyword evidence="4" id="KW-0904">Protein phosphatase</keyword>
<dbReference type="Gene3D" id="3.90.190.10">
    <property type="entry name" value="Protein tyrosine phosphatase superfamily"/>
    <property type="match status" value="1"/>
</dbReference>
<keyword evidence="10" id="KW-1185">Reference proteome</keyword>
<proteinExistence type="inferred from homology"/>
<dbReference type="PANTHER" id="PTHR10159:SF519">
    <property type="entry name" value="DUAL SPECIFICITY PROTEIN PHOSPHATASE MPK3"/>
    <property type="match status" value="1"/>
</dbReference>
<feature type="domain" description="Tyrosine-protein phosphatase" evidence="7">
    <location>
        <begin position="174"/>
        <end position="315"/>
    </location>
</feature>
<evidence type="ECO:0000313" key="9">
    <source>
        <dbReference type="EMBL" id="CAK9228906.1"/>
    </source>
</evidence>